<sequence length="366" mass="41635">MKVIHVVRQFSPAIGGLENFVFDLIKAQLAQGIDASVVTLDRRYDSGEALAPSERIQGIRVERIPFFGSYKYPIAPKVLSTIREADIVHVHAIDFFVDYLALTHFIHKKPMVVSTHGGFFHTKFAKNLKKAYFNTITRASLTRSRRIVACSENDQNLFATLNPRKTQLIENGVNTAKFYSGVPQHFTKQMLFIGRFSDNKRIDTLIKWFVEIVQHDPQFHLVIAGKDWDNNLKMLASLVNQHLLTSNIHFKLEATENELSELVANSSFIVSASEYEGFGMTIIEGMAGGLIPIMSNIESFQKIHQSTGCGWIVDFEKSGSALHWLEQFNQRDDILELKRTSIAEAQRYSWPFVSQQFTQVYEDVLA</sequence>
<comment type="caution">
    <text evidence="3">The sequence shown here is derived from an EMBL/GenBank/DDBJ whole genome shotgun (WGS) entry which is preliminary data.</text>
</comment>
<dbReference type="PANTHER" id="PTHR45947:SF3">
    <property type="entry name" value="SULFOQUINOVOSYL TRANSFERASE SQD2"/>
    <property type="match status" value="1"/>
</dbReference>
<keyword evidence="4" id="KW-1185">Reference proteome</keyword>
<dbReference type="RefSeq" id="WP_168835588.1">
    <property type="nucleotide sequence ID" value="NZ_JABAIK010000005.1"/>
</dbReference>
<dbReference type="InterPro" id="IPR028098">
    <property type="entry name" value="Glyco_trans_4-like_N"/>
</dbReference>
<name>A0A7X8TPN9_9VIBR</name>
<evidence type="ECO:0000313" key="3">
    <source>
        <dbReference type="EMBL" id="NLS12484.1"/>
    </source>
</evidence>
<dbReference type="PANTHER" id="PTHR45947">
    <property type="entry name" value="SULFOQUINOVOSYL TRANSFERASE SQD2"/>
    <property type="match status" value="1"/>
</dbReference>
<dbReference type="Pfam" id="PF13439">
    <property type="entry name" value="Glyco_transf_4"/>
    <property type="match status" value="1"/>
</dbReference>
<proteinExistence type="predicted"/>
<evidence type="ECO:0000259" key="1">
    <source>
        <dbReference type="Pfam" id="PF00534"/>
    </source>
</evidence>
<evidence type="ECO:0000313" key="4">
    <source>
        <dbReference type="Proteomes" id="UP000535589"/>
    </source>
</evidence>
<organism evidence="3 4">
    <name type="scientific">Vibrio agarilyticus</name>
    <dbReference type="NCBI Taxonomy" id="2726741"/>
    <lineage>
        <taxon>Bacteria</taxon>
        <taxon>Pseudomonadati</taxon>
        <taxon>Pseudomonadota</taxon>
        <taxon>Gammaproteobacteria</taxon>
        <taxon>Vibrionales</taxon>
        <taxon>Vibrionaceae</taxon>
        <taxon>Vibrio</taxon>
    </lineage>
</organism>
<feature type="domain" description="Glycosyltransferase subfamily 4-like N-terminal" evidence="2">
    <location>
        <begin position="14"/>
        <end position="176"/>
    </location>
</feature>
<dbReference type="EMBL" id="JABAIK010000005">
    <property type="protein sequence ID" value="NLS12484.1"/>
    <property type="molecule type" value="Genomic_DNA"/>
</dbReference>
<dbReference type="SUPFAM" id="SSF53756">
    <property type="entry name" value="UDP-Glycosyltransferase/glycogen phosphorylase"/>
    <property type="match status" value="1"/>
</dbReference>
<accession>A0A7X8TPN9</accession>
<reference evidence="3 4" key="1">
    <citation type="submission" date="2020-04" db="EMBL/GenBank/DDBJ databases">
        <title>Vibrio sp. SM6, a novel species isolated from seawater.</title>
        <authorList>
            <person name="Wang X."/>
        </authorList>
    </citation>
    <scope>NUCLEOTIDE SEQUENCE [LARGE SCALE GENOMIC DNA]</scope>
    <source>
        <strain evidence="3 4">SM6</strain>
    </source>
</reference>
<dbReference type="GO" id="GO:0016757">
    <property type="term" value="F:glycosyltransferase activity"/>
    <property type="evidence" value="ECO:0007669"/>
    <property type="project" value="InterPro"/>
</dbReference>
<dbReference type="Pfam" id="PF00534">
    <property type="entry name" value="Glycos_transf_1"/>
    <property type="match status" value="1"/>
</dbReference>
<dbReference type="InterPro" id="IPR001296">
    <property type="entry name" value="Glyco_trans_1"/>
</dbReference>
<dbReference type="CDD" id="cd03801">
    <property type="entry name" value="GT4_PimA-like"/>
    <property type="match status" value="1"/>
</dbReference>
<gene>
    <name evidence="3" type="ORF">HGP28_06165</name>
</gene>
<evidence type="ECO:0000259" key="2">
    <source>
        <dbReference type="Pfam" id="PF13439"/>
    </source>
</evidence>
<dbReference type="Gene3D" id="3.40.50.2000">
    <property type="entry name" value="Glycogen Phosphorylase B"/>
    <property type="match status" value="2"/>
</dbReference>
<protein>
    <submittedName>
        <fullName evidence="3">Glycosyltransferase family 4 protein</fullName>
    </submittedName>
</protein>
<dbReference type="AlphaFoldDB" id="A0A7X8TPN9"/>
<feature type="domain" description="Glycosyl transferase family 1" evidence="1">
    <location>
        <begin position="188"/>
        <end position="319"/>
    </location>
</feature>
<dbReference type="InterPro" id="IPR050194">
    <property type="entry name" value="Glycosyltransferase_grp1"/>
</dbReference>
<keyword evidence="3" id="KW-0808">Transferase</keyword>
<dbReference type="Proteomes" id="UP000535589">
    <property type="component" value="Unassembled WGS sequence"/>
</dbReference>